<dbReference type="AlphaFoldDB" id="A0A2A5B6Q7"/>
<evidence type="ECO:0000313" key="1">
    <source>
        <dbReference type="EMBL" id="PCJ27257.1"/>
    </source>
</evidence>
<comment type="caution">
    <text evidence="1">The sequence shown here is derived from an EMBL/GenBank/DDBJ whole genome shotgun (WGS) entry which is preliminary data.</text>
</comment>
<accession>A0A2A5B6Q7</accession>
<evidence type="ECO:0000313" key="2">
    <source>
        <dbReference type="Proteomes" id="UP000218327"/>
    </source>
</evidence>
<organism evidence="1 2">
    <name type="scientific">SAR86 cluster bacterium</name>
    <dbReference type="NCBI Taxonomy" id="2030880"/>
    <lineage>
        <taxon>Bacteria</taxon>
        <taxon>Pseudomonadati</taxon>
        <taxon>Pseudomonadota</taxon>
        <taxon>Gammaproteobacteria</taxon>
        <taxon>SAR86 cluster</taxon>
    </lineage>
</organism>
<dbReference type="EMBL" id="NVVJ01000007">
    <property type="protein sequence ID" value="PCJ27257.1"/>
    <property type="molecule type" value="Genomic_DNA"/>
</dbReference>
<evidence type="ECO:0008006" key="3">
    <source>
        <dbReference type="Google" id="ProtNLM"/>
    </source>
</evidence>
<dbReference type="Proteomes" id="UP000218327">
    <property type="component" value="Unassembled WGS sequence"/>
</dbReference>
<proteinExistence type="predicted"/>
<reference evidence="2" key="1">
    <citation type="submission" date="2017-08" db="EMBL/GenBank/DDBJ databases">
        <title>A dynamic microbial community with high functional redundancy inhabits the cold, oxic subseafloor aquifer.</title>
        <authorList>
            <person name="Tully B.J."/>
            <person name="Wheat C.G."/>
            <person name="Glazer B.T."/>
            <person name="Huber J.A."/>
        </authorList>
    </citation>
    <scope>NUCLEOTIDE SEQUENCE [LARGE SCALE GENOMIC DNA]</scope>
</reference>
<name>A0A2A5B6Q7_9GAMM</name>
<gene>
    <name evidence="1" type="ORF">COA96_03480</name>
</gene>
<dbReference type="SUPFAM" id="SSF55961">
    <property type="entry name" value="Bet v1-like"/>
    <property type="match status" value="1"/>
</dbReference>
<protein>
    <recommendedName>
        <fullName evidence="3">SRPBCC family protein</fullName>
    </recommendedName>
</protein>
<sequence>MRTLNSVASIVSITLICLIFPSRLLNAQISPVDIDLGDSYYYTDHFDITIGRSVSVVWPHILEMSSWMPWMAETNSTSSTVAEGDLIRLYDDFYIEVAKIIPENMVLLVNLPNSQEGEATQGIAMVTIKEIDADNSVVSIFMSRIYYWFGENENQQRTTRESEEFSNSRQTTFKNNFLSQLKQLAES</sequence>